<dbReference type="Pfam" id="PF08617">
    <property type="entry name" value="CGI-121"/>
    <property type="match status" value="1"/>
</dbReference>
<proteinExistence type="inferred from homology"/>
<feature type="non-terminal residue" evidence="2">
    <location>
        <position position="1"/>
    </location>
</feature>
<evidence type="ECO:0000313" key="2">
    <source>
        <dbReference type="EMBL" id="SVD92933.1"/>
    </source>
</evidence>
<accession>A0A382ZBR3</accession>
<dbReference type="SUPFAM" id="SSF143870">
    <property type="entry name" value="PF0523-like"/>
    <property type="match status" value="1"/>
</dbReference>
<dbReference type="InterPro" id="IPR036504">
    <property type="entry name" value="CGI121/TPRKB_sf"/>
</dbReference>
<name>A0A382ZBR3_9ZZZZ</name>
<dbReference type="NCBIfam" id="NF011465">
    <property type="entry name" value="PRK14886.1-1"/>
    <property type="match status" value="1"/>
</dbReference>
<dbReference type="Gene3D" id="3.30.2380.10">
    <property type="entry name" value="CGI121/TPRKB"/>
    <property type="match status" value="1"/>
</dbReference>
<evidence type="ECO:0000256" key="1">
    <source>
        <dbReference type="ARBA" id="ARBA00005546"/>
    </source>
</evidence>
<dbReference type="AlphaFoldDB" id="A0A382ZBR3"/>
<protein>
    <submittedName>
        <fullName evidence="2">Uncharacterized protein</fullName>
    </submittedName>
</protein>
<comment type="similarity">
    <text evidence="1">Belongs to the CGI121/TPRKB family.</text>
</comment>
<dbReference type="EMBL" id="UINC01182618">
    <property type="protein sequence ID" value="SVD92933.1"/>
    <property type="molecule type" value="Genomic_DNA"/>
</dbReference>
<dbReference type="InterPro" id="IPR013926">
    <property type="entry name" value="CGI121/TPRKB"/>
</dbReference>
<organism evidence="2">
    <name type="scientific">marine metagenome</name>
    <dbReference type="NCBI Taxonomy" id="408172"/>
    <lineage>
        <taxon>unclassified sequences</taxon>
        <taxon>metagenomes</taxon>
        <taxon>ecological metagenomes</taxon>
    </lineage>
</organism>
<reference evidence="2" key="1">
    <citation type="submission" date="2018-05" db="EMBL/GenBank/DDBJ databases">
        <authorList>
            <person name="Lanie J.A."/>
            <person name="Ng W.-L."/>
            <person name="Kazmierczak K.M."/>
            <person name="Andrzejewski T.M."/>
            <person name="Davidsen T.M."/>
            <person name="Wayne K.J."/>
            <person name="Tettelin H."/>
            <person name="Glass J.I."/>
            <person name="Rusch D."/>
            <person name="Podicherti R."/>
            <person name="Tsui H.-C.T."/>
            <person name="Winkler M.E."/>
        </authorList>
    </citation>
    <scope>NUCLEOTIDE SEQUENCE</scope>
</reference>
<sequence>HLKQAAYLAIKAHEGNYNLAKEKSTEVLLYLTAQRQISKAIEIGGVTSDNNSIAWVSFGKIPKILDNLIEFDDSIISRESFDYTIAKLDDSVLKKLNSEEKQNIIMTRTATLPVQSR</sequence>
<gene>
    <name evidence="2" type="ORF">METZ01_LOCUS445787</name>
</gene>